<evidence type="ECO:0000313" key="1">
    <source>
        <dbReference type="EMBL" id="KAA3767959.1"/>
    </source>
</evidence>
<dbReference type="Proteomes" id="UP000422221">
    <property type="component" value="Unassembled WGS sequence"/>
</dbReference>
<dbReference type="RefSeq" id="WP_130058382.1">
    <property type="nucleotide sequence ID" value="NZ_RCXT01000003.1"/>
</dbReference>
<name>A0A7J4XLW8_9BACE</name>
<organism evidence="1 2">
    <name type="scientific">Bacteroides salyersiae</name>
    <dbReference type="NCBI Taxonomy" id="291644"/>
    <lineage>
        <taxon>Bacteria</taxon>
        <taxon>Pseudomonadati</taxon>
        <taxon>Bacteroidota</taxon>
        <taxon>Bacteroidia</taxon>
        <taxon>Bacteroidales</taxon>
        <taxon>Bacteroidaceae</taxon>
        <taxon>Bacteroides</taxon>
    </lineage>
</organism>
<evidence type="ECO:0000313" key="2">
    <source>
        <dbReference type="Proteomes" id="UP000422221"/>
    </source>
</evidence>
<sequence length="106" mass="12416">MNELKTFKEVYDAVYNWHIKNMKDEFIENGKTAYKKALSELGFRFDGYDEYGSNTYSNGHIRVALYYDRGDCCWYIEEANGQSDTTDNFYNTTNDVPYGCTNVEFS</sequence>
<reference evidence="1 2" key="1">
    <citation type="journal article" date="2019" name="Nat. Med.">
        <title>A library of human gut bacterial isolates paired with longitudinal multiomics data enables mechanistic microbiome research.</title>
        <authorList>
            <person name="Poyet M."/>
            <person name="Groussin M."/>
            <person name="Gibbons S.M."/>
            <person name="Avila-Pacheco J."/>
            <person name="Jiang X."/>
            <person name="Kearney S.M."/>
            <person name="Perrotta A.R."/>
            <person name="Berdy B."/>
            <person name="Zhao S."/>
            <person name="Lieberman T.D."/>
            <person name="Swanson P.K."/>
            <person name="Smith M."/>
            <person name="Roesemann S."/>
            <person name="Alexander J.E."/>
            <person name="Rich S.A."/>
            <person name="Livny J."/>
            <person name="Vlamakis H."/>
            <person name="Clish C."/>
            <person name="Bullock K."/>
            <person name="Deik A."/>
            <person name="Scott J."/>
            <person name="Pierce K.A."/>
            <person name="Xavier R.J."/>
            <person name="Alm E.J."/>
        </authorList>
    </citation>
    <scope>NUCLEOTIDE SEQUENCE [LARGE SCALE GENOMIC DNA]</scope>
    <source>
        <strain evidence="1 2">BIOML-A10</strain>
    </source>
</reference>
<protein>
    <submittedName>
        <fullName evidence="1">Uncharacterized protein</fullName>
    </submittedName>
</protein>
<dbReference type="AlphaFoldDB" id="A0A7J4XLW8"/>
<dbReference type="EMBL" id="VWMK01000004">
    <property type="protein sequence ID" value="KAA3767959.1"/>
    <property type="molecule type" value="Genomic_DNA"/>
</dbReference>
<proteinExistence type="predicted"/>
<accession>A0A7J4XLW8</accession>
<comment type="caution">
    <text evidence="1">The sequence shown here is derived from an EMBL/GenBank/DDBJ whole genome shotgun (WGS) entry which is preliminary data.</text>
</comment>
<gene>
    <name evidence="1" type="ORF">F3F73_06080</name>
</gene>